<dbReference type="EMBL" id="FQVQ01000015">
    <property type="protein sequence ID" value="SHF67456.1"/>
    <property type="molecule type" value="Genomic_DNA"/>
</dbReference>
<dbReference type="Gene3D" id="3.30.70.2970">
    <property type="entry name" value="Protein of unknown function (DUF541), domain 2"/>
    <property type="match status" value="1"/>
</dbReference>
<sequence length="229" mass="25372">MRRVIVAIMLLSFGLFTQAQEVKSLPQITVSGEGKMKVAPDYAVISFGVETQGKEAAAVKKTNDATVDDVLRFLKKFGIATNDMQTIGVHLGRIYTGEKNKFNYQAIQNLQVTLRDLKQYDALVMGLVDQGINTISGVEFKATKIEEYKTQVRKLATQDALKRAQDYTSPLQQKVGKAHQISETGSMLYPTLQRAEGFFTKEADAMPQETLAIGEIEITAQVTISFVLE</sequence>
<dbReference type="GO" id="GO:0006974">
    <property type="term" value="P:DNA damage response"/>
    <property type="evidence" value="ECO:0007669"/>
    <property type="project" value="TreeGrafter"/>
</dbReference>
<evidence type="ECO:0000256" key="1">
    <source>
        <dbReference type="SAM" id="SignalP"/>
    </source>
</evidence>
<organism evidence="2 3">
    <name type="scientific">Flavobacterium fontis</name>
    <dbReference type="NCBI Taxonomy" id="1124188"/>
    <lineage>
        <taxon>Bacteria</taxon>
        <taxon>Pseudomonadati</taxon>
        <taxon>Bacteroidota</taxon>
        <taxon>Flavobacteriia</taxon>
        <taxon>Flavobacteriales</taxon>
        <taxon>Flavobacteriaceae</taxon>
        <taxon>Flavobacterium</taxon>
    </lineage>
</organism>
<accession>A0A1M5DKM0</accession>
<dbReference type="PANTHER" id="PTHR34387:SF1">
    <property type="entry name" value="PERIPLASMIC IMMUNOGENIC PROTEIN"/>
    <property type="match status" value="1"/>
</dbReference>
<dbReference type="Proteomes" id="UP000184147">
    <property type="component" value="Unassembled WGS sequence"/>
</dbReference>
<reference evidence="2 3" key="1">
    <citation type="submission" date="2016-11" db="EMBL/GenBank/DDBJ databases">
        <authorList>
            <person name="Jaros S."/>
            <person name="Januszkiewicz K."/>
            <person name="Wedrychowicz H."/>
        </authorList>
    </citation>
    <scope>NUCLEOTIDE SEQUENCE [LARGE SCALE GENOMIC DNA]</scope>
    <source>
        <strain evidence="2 3">DSM 25660</strain>
    </source>
</reference>
<evidence type="ECO:0000313" key="3">
    <source>
        <dbReference type="Proteomes" id="UP000184147"/>
    </source>
</evidence>
<protein>
    <recommendedName>
        <fullName evidence="4">DUF541 domain-containing protein</fullName>
    </recommendedName>
</protein>
<dbReference type="PANTHER" id="PTHR34387">
    <property type="entry name" value="SLR1258 PROTEIN"/>
    <property type="match status" value="1"/>
</dbReference>
<gene>
    <name evidence="2" type="ORF">SAMN05444377_11564</name>
</gene>
<feature type="signal peptide" evidence="1">
    <location>
        <begin position="1"/>
        <end position="19"/>
    </location>
</feature>
<feature type="chain" id="PRO_5012793299" description="DUF541 domain-containing protein" evidence="1">
    <location>
        <begin position="20"/>
        <end position="229"/>
    </location>
</feature>
<dbReference type="AlphaFoldDB" id="A0A1M5DKM0"/>
<dbReference type="STRING" id="1124188.SAMN05444377_11564"/>
<name>A0A1M5DKM0_9FLAO</name>
<dbReference type="RefSeq" id="WP_083544952.1">
    <property type="nucleotide sequence ID" value="NZ_FQVQ01000015.1"/>
</dbReference>
<evidence type="ECO:0000313" key="2">
    <source>
        <dbReference type="EMBL" id="SHF67456.1"/>
    </source>
</evidence>
<dbReference type="InterPro" id="IPR052022">
    <property type="entry name" value="26kDa_periplasmic_antigen"/>
</dbReference>
<dbReference type="Pfam" id="PF04402">
    <property type="entry name" value="SIMPL"/>
    <property type="match status" value="1"/>
</dbReference>
<proteinExistence type="predicted"/>
<dbReference type="InterPro" id="IPR007497">
    <property type="entry name" value="SIMPL/DUF541"/>
</dbReference>
<dbReference type="Gene3D" id="3.30.110.170">
    <property type="entry name" value="Protein of unknown function (DUF541), domain 1"/>
    <property type="match status" value="1"/>
</dbReference>
<keyword evidence="1" id="KW-0732">Signal</keyword>
<keyword evidence="3" id="KW-1185">Reference proteome</keyword>
<evidence type="ECO:0008006" key="4">
    <source>
        <dbReference type="Google" id="ProtNLM"/>
    </source>
</evidence>